<protein>
    <submittedName>
        <fullName evidence="4">4-hydroxybenzoate 3-monooxygenase</fullName>
        <ecNumber evidence="4">1.14.13.2</ecNumber>
    </submittedName>
</protein>
<dbReference type="Proteomes" id="UP001299970">
    <property type="component" value="Unassembled WGS sequence"/>
</dbReference>
<dbReference type="EMBL" id="JAKXMK010000023">
    <property type="protein sequence ID" value="MCH6168959.1"/>
    <property type="molecule type" value="Genomic_DNA"/>
</dbReference>
<accession>A0ABS9TK85</accession>
<comment type="caution">
    <text evidence="4">The sequence shown here is derived from an EMBL/GenBank/DDBJ whole genome shotgun (WGS) entry which is preliminary data.</text>
</comment>
<dbReference type="SUPFAM" id="SSF54373">
    <property type="entry name" value="FAD-linked reductases, C-terminal domain"/>
    <property type="match status" value="1"/>
</dbReference>
<dbReference type="InterPro" id="IPR002938">
    <property type="entry name" value="FAD-bd"/>
</dbReference>
<sequence>MGRYPDAGRAVDTSVAIVGAGVAGLTIGRLLRTAGVDCVVLEAESREFIEQRPRAGFIEEWVVRALERHGLADGLLAHSKPQSECEFRLDGVRHVFRYAELSGQHHYVYPQQLLVTDLVRAYADDAGGCIRFGVTDVALHGLDTERPAVSYTAAETGERHVIRCDFVAGCDGARGVSRQAVPEDAMQVIRHDLGIAWMAILAQAPPSSAHAVFGLHRNGLGAFMHRSPEISRYYLEVPPGDSPDNWPHERVWRELRERLEVPDARPLVEGELLEKRVLDMHNYVVEPLSYGRLHLAGDSAHLLAPIGAKGMNSALHDAFLLTDALRAHYEHGDDSRLAGYSEDALRRIWQYQEFNQWLSEVMHGPSSDDPFRARVAAARLRRMVGSEISGTSLAGLYIGADADH</sequence>
<dbReference type="GO" id="GO:0018659">
    <property type="term" value="F:4-hydroxybenzoate 3-monooxygenase activity"/>
    <property type="evidence" value="ECO:0007669"/>
    <property type="project" value="UniProtKB-EC"/>
</dbReference>
<feature type="domain" description="FAD-binding" evidence="3">
    <location>
        <begin position="12"/>
        <end position="353"/>
    </location>
</feature>
<evidence type="ECO:0000313" key="5">
    <source>
        <dbReference type="Proteomes" id="UP001299970"/>
    </source>
</evidence>
<reference evidence="4 5" key="1">
    <citation type="submission" date="2022-03" db="EMBL/GenBank/DDBJ databases">
        <title>Pseudonocardia alaer sp. nov., a novel actinomycete isolated from reed forest soil.</title>
        <authorList>
            <person name="Wang L."/>
        </authorList>
    </citation>
    <scope>NUCLEOTIDE SEQUENCE [LARGE SCALE GENOMIC DNA]</scope>
    <source>
        <strain evidence="4 5">Y-16303</strain>
    </source>
</reference>
<proteinExistence type="predicted"/>
<evidence type="ECO:0000313" key="4">
    <source>
        <dbReference type="EMBL" id="MCH6168959.1"/>
    </source>
</evidence>
<keyword evidence="2" id="KW-0274">FAD</keyword>
<gene>
    <name evidence="4" type="ORF">MMF94_24970</name>
</gene>
<dbReference type="InterPro" id="IPR050641">
    <property type="entry name" value="RIFMO-like"/>
</dbReference>
<keyword evidence="4" id="KW-0560">Oxidoreductase</keyword>
<keyword evidence="1" id="KW-0285">Flavoprotein</keyword>
<dbReference type="PRINTS" id="PR00420">
    <property type="entry name" value="RNGMNOXGNASE"/>
</dbReference>
<dbReference type="Pfam" id="PF01494">
    <property type="entry name" value="FAD_binding_3"/>
    <property type="match status" value="1"/>
</dbReference>
<dbReference type="PANTHER" id="PTHR43004">
    <property type="entry name" value="TRK SYSTEM POTASSIUM UPTAKE PROTEIN"/>
    <property type="match status" value="1"/>
</dbReference>
<evidence type="ECO:0000256" key="1">
    <source>
        <dbReference type="ARBA" id="ARBA00022630"/>
    </source>
</evidence>
<name>A0ABS9TK85_9PSEU</name>
<dbReference type="RefSeq" id="WP_241039609.1">
    <property type="nucleotide sequence ID" value="NZ_BAAAJF010000040.1"/>
</dbReference>
<evidence type="ECO:0000259" key="3">
    <source>
        <dbReference type="Pfam" id="PF01494"/>
    </source>
</evidence>
<keyword evidence="5" id="KW-1185">Reference proteome</keyword>
<dbReference type="InterPro" id="IPR036188">
    <property type="entry name" value="FAD/NAD-bd_sf"/>
</dbReference>
<dbReference type="NCBIfam" id="NF006091">
    <property type="entry name" value="PRK08243.1"/>
    <property type="match status" value="1"/>
</dbReference>
<evidence type="ECO:0000256" key="2">
    <source>
        <dbReference type="ARBA" id="ARBA00022827"/>
    </source>
</evidence>
<organism evidence="4 5">
    <name type="scientific">Pseudonocardia alaniniphila</name>
    <dbReference type="NCBI Taxonomy" id="75291"/>
    <lineage>
        <taxon>Bacteria</taxon>
        <taxon>Bacillati</taxon>
        <taxon>Actinomycetota</taxon>
        <taxon>Actinomycetes</taxon>
        <taxon>Pseudonocardiales</taxon>
        <taxon>Pseudonocardiaceae</taxon>
        <taxon>Pseudonocardia</taxon>
    </lineage>
</organism>
<dbReference type="SUPFAM" id="SSF51905">
    <property type="entry name" value="FAD/NAD(P)-binding domain"/>
    <property type="match status" value="1"/>
</dbReference>
<dbReference type="Gene3D" id="3.50.50.60">
    <property type="entry name" value="FAD/NAD(P)-binding domain"/>
    <property type="match status" value="1"/>
</dbReference>
<dbReference type="PANTHER" id="PTHR43004:SF3">
    <property type="entry name" value="P-HYDROXYBENZOATE HYDROXYLASE"/>
    <property type="match status" value="1"/>
</dbReference>
<dbReference type="EC" id="1.14.13.2" evidence="4"/>
<dbReference type="Gene3D" id="3.30.9.10">
    <property type="entry name" value="D-Amino Acid Oxidase, subunit A, domain 2"/>
    <property type="match status" value="1"/>
</dbReference>